<name>A0A699HNN3_TANCI</name>
<proteinExistence type="predicted"/>
<reference evidence="2" key="1">
    <citation type="journal article" date="2019" name="Sci. Rep.">
        <title>Draft genome of Tanacetum cinerariifolium, the natural source of mosquito coil.</title>
        <authorList>
            <person name="Yamashiro T."/>
            <person name="Shiraishi A."/>
            <person name="Satake H."/>
            <person name="Nakayama K."/>
        </authorList>
    </citation>
    <scope>NUCLEOTIDE SEQUENCE</scope>
</reference>
<accession>A0A699HNN3</accession>
<feature type="region of interest" description="Disordered" evidence="1">
    <location>
        <begin position="1"/>
        <end position="30"/>
    </location>
</feature>
<sequence length="201" mass="22241">MDQYIFQMKTPATQEESTGHSAQPQDDTSANVVYDISSPVDSTSKADTEILNVEEEHGKEVSHTVALEERTIELDKGRAILDLVHENLKLTTKEQVHMENLPSSSGTLSSMKNLDDAFTFGDQFLNDKSSEGEPGKANMETKVESMVTVPIHQTSSSAHPLSTIHSYHRSYTSQTIITSYLRTNLYSKTKTTTTLLPPPPP</sequence>
<gene>
    <name evidence="2" type="ORF">Tci_403380</name>
</gene>
<evidence type="ECO:0000256" key="1">
    <source>
        <dbReference type="SAM" id="MobiDB-lite"/>
    </source>
</evidence>
<organism evidence="2">
    <name type="scientific">Tanacetum cinerariifolium</name>
    <name type="common">Dalmatian daisy</name>
    <name type="synonym">Chrysanthemum cinerariifolium</name>
    <dbReference type="NCBI Taxonomy" id="118510"/>
    <lineage>
        <taxon>Eukaryota</taxon>
        <taxon>Viridiplantae</taxon>
        <taxon>Streptophyta</taxon>
        <taxon>Embryophyta</taxon>
        <taxon>Tracheophyta</taxon>
        <taxon>Spermatophyta</taxon>
        <taxon>Magnoliopsida</taxon>
        <taxon>eudicotyledons</taxon>
        <taxon>Gunneridae</taxon>
        <taxon>Pentapetalae</taxon>
        <taxon>asterids</taxon>
        <taxon>campanulids</taxon>
        <taxon>Asterales</taxon>
        <taxon>Asteraceae</taxon>
        <taxon>Asteroideae</taxon>
        <taxon>Anthemideae</taxon>
        <taxon>Anthemidinae</taxon>
        <taxon>Tanacetum</taxon>
    </lineage>
</organism>
<dbReference type="EMBL" id="BKCJ010168340">
    <property type="protein sequence ID" value="GEY31406.1"/>
    <property type="molecule type" value="Genomic_DNA"/>
</dbReference>
<evidence type="ECO:0000313" key="2">
    <source>
        <dbReference type="EMBL" id="GEY31406.1"/>
    </source>
</evidence>
<comment type="caution">
    <text evidence="2">The sequence shown here is derived from an EMBL/GenBank/DDBJ whole genome shotgun (WGS) entry which is preliminary data.</text>
</comment>
<protein>
    <submittedName>
        <fullName evidence="2">Uncharacterized protein</fullName>
    </submittedName>
</protein>
<dbReference type="AlphaFoldDB" id="A0A699HNN3"/>
<feature type="compositionally biased region" description="Polar residues" evidence="1">
    <location>
        <begin position="10"/>
        <end position="30"/>
    </location>
</feature>